<evidence type="ECO:0000256" key="1">
    <source>
        <dbReference type="ARBA" id="ARBA00022884"/>
    </source>
</evidence>
<keyword evidence="7" id="KW-1185">Reference proteome</keyword>
<dbReference type="InterPro" id="IPR045180">
    <property type="entry name" value="La_dom_prot"/>
</dbReference>
<evidence type="ECO:0000256" key="3">
    <source>
        <dbReference type="SAM" id="MobiDB-lite"/>
    </source>
</evidence>
<dbReference type="InterPro" id="IPR012677">
    <property type="entry name" value="Nucleotide-bd_a/b_plait_sf"/>
</dbReference>
<dbReference type="STRING" id="429701.A0A2G9H9P0"/>
<accession>A0A2G9H9P0</accession>
<dbReference type="EMBL" id="NKXS01002330">
    <property type="protein sequence ID" value="PIN14193.1"/>
    <property type="molecule type" value="Genomic_DNA"/>
</dbReference>
<evidence type="ECO:0000313" key="7">
    <source>
        <dbReference type="Proteomes" id="UP000231279"/>
    </source>
</evidence>
<dbReference type="Proteomes" id="UP000231279">
    <property type="component" value="Unassembled WGS sequence"/>
</dbReference>
<dbReference type="PROSITE" id="PS50102">
    <property type="entry name" value="RRM"/>
    <property type="match status" value="1"/>
</dbReference>
<dbReference type="SUPFAM" id="SSF54928">
    <property type="entry name" value="RNA-binding domain, RBD"/>
    <property type="match status" value="1"/>
</dbReference>
<evidence type="ECO:0000256" key="2">
    <source>
        <dbReference type="PROSITE-ProRule" id="PRU00332"/>
    </source>
</evidence>
<dbReference type="Gene3D" id="3.30.70.330">
    <property type="match status" value="1"/>
</dbReference>
<dbReference type="PROSITE" id="PS50961">
    <property type="entry name" value="HTH_LA"/>
    <property type="match status" value="1"/>
</dbReference>
<dbReference type="InterPro" id="IPR000504">
    <property type="entry name" value="RRM_dom"/>
</dbReference>
<comment type="caution">
    <text evidence="6">The sequence shown here is derived from an EMBL/GenBank/DDBJ whole genome shotgun (WGS) entry which is preliminary data.</text>
</comment>
<dbReference type="SUPFAM" id="SSF46785">
    <property type="entry name" value="Winged helix' DNA-binding domain"/>
    <property type="match status" value="1"/>
</dbReference>
<name>A0A2G9H9P0_9LAMI</name>
<protein>
    <submittedName>
        <fullName evidence="6">Putative RNA-binding protein</fullName>
    </submittedName>
</protein>
<reference evidence="7" key="1">
    <citation type="journal article" date="2018" name="Gigascience">
        <title>Genome assembly of the Pink Ipe (Handroanthus impetiginosus, Bignoniaceae), a highly valued, ecologically keystone Neotropical timber forest tree.</title>
        <authorList>
            <person name="Silva-Junior O.B."/>
            <person name="Grattapaglia D."/>
            <person name="Novaes E."/>
            <person name="Collevatti R.G."/>
        </authorList>
    </citation>
    <scope>NUCLEOTIDE SEQUENCE [LARGE SCALE GENOMIC DNA]</scope>
    <source>
        <strain evidence="7">cv. UFG-1</strain>
    </source>
</reference>
<dbReference type="InterPro" id="IPR036390">
    <property type="entry name" value="WH_DNA-bd_sf"/>
</dbReference>
<organism evidence="6 7">
    <name type="scientific">Handroanthus impetiginosus</name>
    <dbReference type="NCBI Taxonomy" id="429701"/>
    <lineage>
        <taxon>Eukaryota</taxon>
        <taxon>Viridiplantae</taxon>
        <taxon>Streptophyta</taxon>
        <taxon>Embryophyta</taxon>
        <taxon>Tracheophyta</taxon>
        <taxon>Spermatophyta</taxon>
        <taxon>Magnoliopsida</taxon>
        <taxon>eudicotyledons</taxon>
        <taxon>Gunneridae</taxon>
        <taxon>Pentapetalae</taxon>
        <taxon>asterids</taxon>
        <taxon>lamiids</taxon>
        <taxon>Lamiales</taxon>
        <taxon>Bignoniaceae</taxon>
        <taxon>Crescentiina</taxon>
        <taxon>Tabebuia alliance</taxon>
        <taxon>Handroanthus</taxon>
    </lineage>
</organism>
<dbReference type="Gene3D" id="1.10.10.10">
    <property type="entry name" value="Winged helix-like DNA-binding domain superfamily/Winged helix DNA-binding domain"/>
    <property type="match status" value="1"/>
</dbReference>
<dbReference type="InterPro" id="IPR035979">
    <property type="entry name" value="RBD_domain_sf"/>
</dbReference>
<gene>
    <name evidence="6" type="ORF">CDL12_13180</name>
</gene>
<sequence length="401" mass="45475">MAQASENNQLGNNDRNEGSSKWAFKFNAAAPEFVPRSYGSQAEVPFSGYFYPYFQYFDGSSENYVYIADQESTIPLVENNINSKAGLKHNQRCSNENALTDELKEKIVKQAEYMFSDMSMITNESFAKHVSKDPEGYVPINFVTTTKKLKSLNVTNQMVAQALWSSSNLVLSNDGKKVRRKHPLTEKEKENLQLRTVIADNLPDDHSRENIEKLFSVVGSIKSIRICQPQDQNLSRSSKCDSVISNKLHALVEYENSETAEQAVEKLNDERDWRKGMRVRVMLKRSPKSVLKSRKPDFDMFLDDDEGATHQLNEDASLEVAEVDENSTTLKRSWSRNQEKTKNRPQIRSAHSLPTPSSLSNIWFSSEISARQTTKGPRMPDGTRGFTMGRGKPLRIPIQSG</sequence>
<dbReference type="SMART" id="SM00715">
    <property type="entry name" value="LA"/>
    <property type="match status" value="1"/>
</dbReference>
<keyword evidence="1 2" id="KW-0694">RNA-binding</keyword>
<proteinExistence type="predicted"/>
<evidence type="ECO:0000259" key="4">
    <source>
        <dbReference type="PROSITE" id="PS50102"/>
    </source>
</evidence>
<dbReference type="Pfam" id="PF00076">
    <property type="entry name" value="RRM_1"/>
    <property type="match status" value="1"/>
</dbReference>
<dbReference type="OrthoDB" id="435402at2759"/>
<dbReference type="AlphaFoldDB" id="A0A2G9H9P0"/>
<evidence type="ECO:0000313" key="6">
    <source>
        <dbReference type="EMBL" id="PIN14193.1"/>
    </source>
</evidence>
<feature type="domain" description="RRM" evidence="4">
    <location>
        <begin position="195"/>
        <end position="286"/>
    </location>
</feature>
<dbReference type="PANTHER" id="PTHR22792">
    <property type="entry name" value="LUPUS LA PROTEIN-RELATED"/>
    <property type="match status" value="1"/>
</dbReference>
<feature type="domain" description="HTH La-type RNA-binding" evidence="5">
    <location>
        <begin position="97"/>
        <end position="188"/>
    </location>
</feature>
<evidence type="ECO:0000259" key="5">
    <source>
        <dbReference type="PROSITE" id="PS50961"/>
    </source>
</evidence>
<dbReference type="InterPro" id="IPR036388">
    <property type="entry name" value="WH-like_DNA-bd_sf"/>
</dbReference>
<dbReference type="GO" id="GO:0003723">
    <property type="term" value="F:RNA binding"/>
    <property type="evidence" value="ECO:0007669"/>
    <property type="project" value="UniProtKB-UniRule"/>
</dbReference>
<dbReference type="SMART" id="SM00360">
    <property type="entry name" value="RRM"/>
    <property type="match status" value="1"/>
</dbReference>
<feature type="region of interest" description="Disordered" evidence="3">
    <location>
        <begin position="329"/>
        <end position="356"/>
    </location>
</feature>
<dbReference type="PANTHER" id="PTHR22792:SF62">
    <property type="entry name" value="LA-RELATED PROTEIN 7"/>
    <property type="match status" value="1"/>
</dbReference>
<dbReference type="Pfam" id="PF05383">
    <property type="entry name" value="La"/>
    <property type="match status" value="1"/>
</dbReference>
<dbReference type="InterPro" id="IPR006630">
    <property type="entry name" value="La_HTH"/>
</dbReference>
<feature type="region of interest" description="Disordered" evidence="3">
    <location>
        <begin position="369"/>
        <end position="401"/>
    </location>
</feature>